<feature type="region of interest" description="Disordered" evidence="22">
    <location>
        <begin position="1040"/>
        <end position="1073"/>
    </location>
</feature>
<dbReference type="InterPro" id="IPR011009">
    <property type="entry name" value="Kinase-like_dom_sf"/>
</dbReference>
<evidence type="ECO:0000259" key="25">
    <source>
        <dbReference type="PROSITE" id="PS50853"/>
    </source>
</evidence>
<feature type="domain" description="Ig-like" evidence="24">
    <location>
        <begin position="68"/>
        <end position="156"/>
    </location>
</feature>
<dbReference type="CDD" id="cd00096">
    <property type="entry name" value="Ig"/>
    <property type="match status" value="1"/>
</dbReference>
<keyword evidence="16 21" id="KW-0067">ATP-binding</keyword>
<evidence type="ECO:0000256" key="18">
    <source>
        <dbReference type="ARBA" id="ARBA00022860"/>
    </source>
</evidence>
<evidence type="ECO:0000256" key="4">
    <source>
        <dbReference type="ARBA" id="ARBA00006692"/>
    </source>
</evidence>
<dbReference type="GO" id="GO:0005737">
    <property type="term" value="C:cytoplasm"/>
    <property type="evidence" value="ECO:0007669"/>
    <property type="project" value="UniProtKB-SubCell"/>
</dbReference>
<feature type="domain" description="Ig-like" evidence="24">
    <location>
        <begin position="621"/>
        <end position="709"/>
    </location>
</feature>
<keyword evidence="11" id="KW-0479">Metal-binding</keyword>
<feature type="binding site" evidence="21">
    <location>
        <position position="1547"/>
    </location>
    <ligand>
        <name>ATP</name>
        <dbReference type="ChEBI" id="CHEBI:30616"/>
    </ligand>
</feature>
<feature type="domain" description="Fibronectin type-III" evidence="25">
    <location>
        <begin position="1391"/>
        <end position="1484"/>
    </location>
</feature>
<dbReference type="Gene3D" id="3.30.200.20">
    <property type="entry name" value="Phosphorylase Kinase, domain 1"/>
    <property type="match status" value="1"/>
</dbReference>
<keyword evidence="13 21" id="KW-0547">Nucleotide-binding</keyword>
<evidence type="ECO:0000313" key="27">
    <source>
        <dbReference type="Proteomes" id="UP001634394"/>
    </source>
</evidence>
<keyword evidence="8" id="KW-0723">Serine/threonine-protein kinase</keyword>
<dbReference type="Pfam" id="PF00069">
    <property type="entry name" value="Pkinase"/>
    <property type="match status" value="1"/>
</dbReference>
<reference evidence="26 27" key="1">
    <citation type="submission" date="2024-11" db="EMBL/GenBank/DDBJ databases">
        <title>Chromosome-level genome assembly of the freshwater bivalve Anodonta woodiana.</title>
        <authorList>
            <person name="Chen X."/>
        </authorList>
    </citation>
    <scope>NUCLEOTIDE SEQUENCE [LARGE SCALE GENOMIC DNA]</scope>
    <source>
        <strain evidence="26">MN2024</strain>
        <tissue evidence="26">Gills</tissue>
    </source>
</reference>
<comment type="similarity">
    <text evidence="4">Belongs to the protein kinase superfamily. CAMK Ser/Thr protein kinase family.</text>
</comment>
<evidence type="ECO:0000256" key="20">
    <source>
        <dbReference type="ARBA" id="ARBA00030959"/>
    </source>
</evidence>
<evidence type="ECO:0000256" key="9">
    <source>
        <dbReference type="ARBA" id="ARBA00022553"/>
    </source>
</evidence>
<dbReference type="InterPro" id="IPR017441">
    <property type="entry name" value="Protein_kinase_ATP_BS"/>
</dbReference>
<dbReference type="GO" id="GO:0005516">
    <property type="term" value="F:calmodulin binding"/>
    <property type="evidence" value="ECO:0007669"/>
    <property type="project" value="UniProtKB-KW"/>
</dbReference>
<dbReference type="SMART" id="SM00220">
    <property type="entry name" value="S_TKc"/>
    <property type="match status" value="1"/>
</dbReference>
<dbReference type="Pfam" id="PF07679">
    <property type="entry name" value="I-set"/>
    <property type="match status" value="11"/>
</dbReference>
<keyword evidence="18" id="KW-0112">Calmodulin-binding</keyword>
<dbReference type="PROSITE" id="PS50853">
    <property type="entry name" value="FN3"/>
    <property type="match status" value="1"/>
</dbReference>
<dbReference type="SMART" id="SM00409">
    <property type="entry name" value="IG"/>
    <property type="match status" value="11"/>
</dbReference>
<comment type="cofactor">
    <cofactor evidence="1">
        <name>Ca(2+)</name>
        <dbReference type="ChEBI" id="CHEBI:29108"/>
    </cofactor>
</comment>
<dbReference type="Gene3D" id="2.60.40.10">
    <property type="entry name" value="Immunoglobulins"/>
    <property type="match status" value="12"/>
</dbReference>
<dbReference type="EMBL" id="JBJQND010000014">
    <property type="protein sequence ID" value="KAL3854884.1"/>
    <property type="molecule type" value="Genomic_DNA"/>
</dbReference>
<dbReference type="Pfam" id="PF00041">
    <property type="entry name" value="fn3"/>
    <property type="match status" value="1"/>
</dbReference>
<accession>A0ABD3UZN9</accession>
<dbReference type="PROSITE" id="PS50011">
    <property type="entry name" value="PROTEIN_KINASE_DOM"/>
    <property type="match status" value="1"/>
</dbReference>
<evidence type="ECO:0000259" key="23">
    <source>
        <dbReference type="PROSITE" id="PS50011"/>
    </source>
</evidence>
<evidence type="ECO:0000256" key="14">
    <source>
        <dbReference type="ARBA" id="ARBA00022777"/>
    </source>
</evidence>
<evidence type="ECO:0000256" key="6">
    <source>
        <dbReference type="ARBA" id="ARBA00021842"/>
    </source>
</evidence>
<dbReference type="InterPro" id="IPR003599">
    <property type="entry name" value="Ig_sub"/>
</dbReference>
<feature type="domain" description="Ig-like" evidence="24">
    <location>
        <begin position="522"/>
        <end position="610"/>
    </location>
</feature>
<gene>
    <name evidence="26" type="ORF">ACJMK2_014120</name>
</gene>
<dbReference type="InterPro" id="IPR003598">
    <property type="entry name" value="Ig_sub2"/>
</dbReference>
<feature type="compositionally biased region" description="Basic and acidic residues" evidence="22">
    <location>
        <begin position="1886"/>
        <end position="1907"/>
    </location>
</feature>
<dbReference type="SUPFAM" id="SSF48726">
    <property type="entry name" value="Immunoglobulin"/>
    <property type="match status" value="11"/>
</dbReference>
<keyword evidence="17" id="KW-0460">Magnesium</keyword>
<dbReference type="PROSITE" id="PS50835">
    <property type="entry name" value="IG_LIKE"/>
    <property type="match status" value="11"/>
</dbReference>
<evidence type="ECO:0000313" key="26">
    <source>
        <dbReference type="EMBL" id="KAL3854884.1"/>
    </source>
</evidence>
<dbReference type="FunFam" id="3.30.200.20:FF:000315">
    <property type="entry name" value="Calcium-dependent protein kinase 3"/>
    <property type="match status" value="1"/>
</dbReference>
<dbReference type="CDD" id="cd00063">
    <property type="entry name" value="FN3"/>
    <property type="match status" value="1"/>
</dbReference>
<dbReference type="FunFam" id="2.60.40.10:FF:000107">
    <property type="entry name" value="Myosin, light chain kinase a"/>
    <property type="match status" value="2"/>
</dbReference>
<evidence type="ECO:0000256" key="2">
    <source>
        <dbReference type="ARBA" id="ARBA00001946"/>
    </source>
</evidence>
<evidence type="ECO:0000256" key="3">
    <source>
        <dbReference type="ARBA" id="ARBA00004496"/>
    </source>
</evidence>
<comment type="caution">
    <text evidence="26">The sequence shown here is derived from an EMBL/GenBank/DDBJ whole genome shotgun (WGS) entry which is preliminary data.</text>
</comment>
<feature type="domain" description="Ig-like" evidence="24">
    <location>
        <begin position="1294"/>
        <end position="1383"/>
    </location>
</feature>
<feature type="domain" description="Ig-like" evidence="24">
    <location>
        <begin position="285"/>
        <end position="368"/>
    </location>
</feature>
<keyword evidence="27" id="KW-1185">Reference proteome</keyword>
<keyword evidence="12" id="KW-0677">Repeat</keyword>
<evidence type="ECO:0000256" key="7">
    <source>
        <dbReference type="ARBA" id="ARBA00022490"/>
    </source>
</evidence>
<feature type="domain" description="Ig-like" evidence="24">
    <location>
        <begin position="1978"/>
        <end position="2053"/>
    </location>
</feature>
<keyword evidence="7" id="KW-0963">Cytoplasm</keyword>
<keyword evidence="14" id="KW-0418">Kinase</keyword>
<dbReference type="GO" id="GO:0060298">
    <property type="term" value="P:positive regulation of sarcomere organization"/>
    <property type="evidence" value="ECO:0007669"/>
    <property type="project" value="UniProtKB-ARBA"/>
</dbReference>
<keyword evidence="9" id="KW-0597">Phosphoprotein</keyword>
<feature type="compositionally biased region" description="Polar residues" evidence="22">
    <location>
        <begin position="1871"/>
        <end position="1885"/>
    </location>
</feature>
<dbReference type="InterPro" id="IPR013783">
    <property type="entry name" value="Ig-like_fold"/>
</dbReference>
<dbReference type="InterPro" id="IPR036116">
    <property type="entry name" value="FN3_sf"/>
</dbReference>
<name>A0ABD3UZN9_SINWO</name>
<dbReference type="CDD" id="cd14103">
    <property type="entry name" value="STKc_MLCK"/>
    <property type="match status" value="1"/>
</dbReference>
<dbReference type="GO" id="GO:0045989">
    <property type="term" value="P:positive regulation of striated muscle contraction"/>
    <property type="evidence" value="ECO:0007669"/>
    <property type="project" value="UniProtKB-ARBA"/>
</dbReference>
<dbReference type="PANTHER" id="PTHR47633">
    <property type="entry name" value="IMMUNOGLOBULIN"/>
    <property type="match status" value="1"/>
</dbReference>
<dbReference type="InterPro" id="IPR013098">
    <property type="entry name" value="Ig_I-set"/>
</dbReference>
<comment type="subcellular location">
    <subcellularLocation>
        <location evidence="3">Cytoplasm</location>
    </subcellularLocation>
</comment>
<evidence type="ECO:0000256" key="1">
    <source>
        <dbReference type="ARBA" id="ARBA00001913"/>
    </source>
</evidence>
<dbReference type="InterPro" id="IPR007110">
    <property type="entry name" value="Ig-like_dom"/>
</dbReference>
<dbReference type="FunFam" id="2.60.40.10:FF:000080">
    <property type="entry name" value="Myosin light chain kinase, smooth muscle"/>
    <property type="match status" value="2"/>
</dbReference>
<feature type="domain" description="Ig-like" evidence="24">
    <location>
        <begin position="417"/>
        <end position="505"/>
    </location>
</feature>
<evidence type="ECO:0000256" key="21">
    <source>
        <dbReference type="PROSITE-ProRule" id="PRU10141"/>
    </source>
</evidence>
<evidence type="ECO:0000256" key="5">
    <source>
        <dbReference type="ARBA" id="ARBA00012430"/>
    </source>
</evidence>
<dbReference type="InterPro" id="IPR036179">
    <property type="entry name" value="Ig-like_dom_sf"/>
</dbReference>
<evidence type="ECO:0000256" key="19">
    <source>
        <dbReference type="ARBA" id="ARBA00023319"/>
    </source>
</evidence>
<evidence type="ECO:0000256" key="10">
    <source>
        <dbReference type="ARBA" id="ARBA00022679"/>
    </source>
</evidence>
<dbReference type="PROSITE" id="PS00108">
    <property type="entry name" value="PROTEIN_KINASE_ST"/>
    <property type="match status" value="1"/>
</dbReference>
<evidence type="ECO:0000256" key="17">
    <source>
        <dbReference type="ARBA" id="ARBA00022842"/>
    </source>
</evidence>
<dbReference type="Proteomes" id="UP001634394">
    <property type="component" value="Unassembled WGS sequence"/>
</dbReference>
<dbReference type="GO" id="GO:0004687">
    <property type="term" value="F:myosin light chain kinase activity"/>
    <property type="evidence" value="ECO:0007669"/>
    <property type="project" value="UniProtKB-EC"/>
</dbReference>
<protein>
    <recommendedName>
        <fullName evidence="6">Myosin light chain kinase, smooth muscle</fullName>
        <ecNumber evidence="5">2.7.11.18</ecNumber>
    </recommendedName>
    <alternativeName>
        <fullName evidence="20">Telokin</fullName>
    </alternativeName>
</protein>
<dbReference type="InterPro" id="IPR003961">
    <property type="entry name" value="FN3_dom"/>
</dbReference>
<keyword evidence="19" id="KW-0393">Immunoglobulin domain</keyword>
<feature type="compositionally biased region" description="Polar residues" evidence="22">
    <location>
        <begin position="1818"/>
        <end position="1828"/>
    </location>
</feature>
<organism evidence="26 27">
    <name type="scientific">Sinanodonta woodiana</name>
    <name type="common">Chinese pond mussel</name>
    <name type="synonym">Anodonta woodiana</name>
    <dbReference type="NCBI Taxonomy" id="1069815"/>
    <lineage>
        <taxon>Eukaryota</taxon>
        <taxon>Metazoa</taxon>
        <taxon>Spiralia</taxon>
        <taxon>Lophotrochozoa</taxon>
        <taxon>Mollusca</taxon>
        <taxon>Bivalvia</taxon>
        <taxon>Autobranchia</taxon>
        <taxon>Heteroconchia</taxon>
        <taxon>Palaeoheterodonta</taxon>
        <taxon>Unionida</taxon>
        <taxon>Unionoidea</taxon>
        <taxon>Unionidae</taxon>
        <taxon>Unioninae</taxon>
        <taxon>Sinanodonta</taxon>
    </lineage>
</organism>
<feature type="region of interest" description="Disordered" evidence="22">
    <location>
        <begin position="923"/>
        <end position="957"/>
    </location>
</feature>
<dbReference type="GO" id="GO:0005524">
    <property type="term" value="F:ATP binding"/>
    <property type="evidence" value="ECO:0007669"/>
    <property type="project" value="UniProtKB-UniRule"/>
</dbReference>
<feature type="domain" description="Ig-like" evidence="24">
    <location>
        <begin position="828"/>
        <end position="916"/>
    </location>
</feature>
<evidence type="ECO:0000256" key="8">
    <source>
        <dbReference type="ARBA" id="ARBA00022527"/>
    </source>
</evidence>
<dbReference type="SMART" id="SM00060">
    <property type="entry name" value="FN3"/>
    <property type="match status" value="1"/>
</dbReference>
<dbReference type="GO" id="GO:0046872">
    <property type="term" value="F:metal ion binding"/>
    <property type="evidence" value="ECO:0007669"/>
    <property type="project" value="UniProtKB-KW"/>
</dbReference>
<feature type="domain" description="Protein kinase" evidence="23">
    <location>
        <begin position="1518"/>
        <end position="1772"/>
    </location>
</feature>
<dbReference type="SMART" id="SM00408">
    <property type="entry name" value="IGc2"/>
    <property type="match status" value="11"/>
</dbReference>
<comment type="cofactor">
    <cofactor evidence="2">
        <name>Mg(2+)</name>
        <dbReference type="ChEBI" id="CHEBI:18420"/>
    </cofactor>
</comment>
<feature type="domain" description="Ig-like" evidence="24">
    <location>
        <begin position="177"/>
        <end position="261"/>
    </location>
</feature>
<feature type="region of interest" description="Disordered" evidence="22">
    <location>
        <begin position="1814"/>
        <end position="1927"/>
    </location>
</feature>
<feature type="compositionally biased region" description="Low complexity" evidence="22">
    <location>
        <begin position="1829"/>
        <end position="1860"/>
    </location>
</feature>
<dbReference type="EC" id="2.7.11.18" evidence="5"/>
<feature type="compositionally biased region" description="Basic and acidic residues" evidence="22">
    <location>
        <begin position="942"/>
        <end position="957"/>
    </location>
</feature>
<dbReference type="InterPro" id="IPR008271">
    <property type="entry name" value="Ser/Thr_kinase_AS"/>
</dbReference>
<evidence type="ECO:0000256" key="12">
    <source>
        <dbReference type="ARBA" id="ARBA00022737"/>
    </source>
</evidence>
<evidence type="ECO:0000256" key="15">
    <source>
        <dbReference type="ARBA" id="ARBA00022837"/>
    </source>
</evidence>
<proteinExistence type="inferred from homology"/>
<dbReference type="Gene3D" id="1.10.510.10">
    <property type="entry name" value="Transferase(Phosphotransferase) domain 1"/>
    <property type="match status" value="1"/>
</dbReference>
<evidence type="ECO:0000256" key="16">
    <source>
        <dbReference type="ARBA" id="ARBA00022840"/>
    </source>
</evidence>
<dbReference type="FunFam" id="1.10.510.10:FF:000175">
    <property type="entry name" value="Myosin light chain kinase, smooth muscle"/>
    <property type="match status" value="1"/>
</dbReference>
<evidence type="ECO:0000256" key="13">
    <source>
        <dbReference type="ARBA" id="ARBA00022741"/>
    </source>
</evidence>
<dbReference type="SUPFAM" id="SSF56112">
    <property type="entry name" value="Protein kinase-like (PK-like)"/>
    <property type="match status" value="1"/>
</dbReference>
<sequence>MEGYNVQWDCYVEGSMELVRYKTTDAQHVEETLRRQGFEGGFMQMSMSMPSDGIHQREAVDRAALDPPRFVTRPHDIVLPAGAEAVFECTVAGTPFPNVAWSKNGEPVYSGSRIKLQSSLEVHKLIISNVSYSDEGNYTCTLSSPAGTKTCTVTLTIADSVEKVTVEKSRSLRKSSSKFTVELKPEVKAISGDSVKLTCVIDNEIDNVRWKKNNRRLSLDDNIKITSETDGTQQLVINVVRPDDAGQYSCIVMTPDGNTITTTGELVVLADKEPVSPESSSATEPYFSDPLHDVHCKDGDAVTLECTVNGSPRPQITWYKDNVEILDSQDFQISNLGSKCCLHIVEVFPEDEGKYSCRAVNSAGEATTRCMLIVEGDSRNRSIDAGSVEFQVDTTTGKLIKEKRGSRERDDTKEKTPEFIIKPRRQFISSGETAKFKASFEGSLQTKLSWSKDGTTLVANKKYKMYRENEYFILEVVEAALEDQGVYTCTIQNSAGSAEVTADLEVFVRPPLNTSQTGFLAPTVDIPLEDIEVANNQRDVTLECKFSNAMDASTTWYKDGRKINSWQGKASFDGRTAQLVIREASRNDCGTFECVAKNTGGEAKTKGKLSLLDPRTKPEPPKFTKLLIDQTVKAGDKLVLEATVTGKPRPTIKWYKGKIELSSNPNVNTEYTNGKVRIIMNQMSQEDSATYTCVAENMAGKDQTKAEVQCSDDGATSDLREPPIFTKELSDMEVDDGDRVEMSVEVKGTPPIDIVWVHNNREIPISDPVCRMLHDGNVHSLVIPEVFPEDTGEYVCEAYNDFGDTDTFCRLVVREQPENSPDNSIAPPEFIIRPQSLSVNHDNSAIFTCQVAGTPLPRVEWMKEGKTIKNSNKYKVSNTGNEHSLEIYNTASEDMGIYSCIVTNEAGSTSADASLSVTVEITPTPPPTVLRSRPGISSLKQRSTESEKSDVSSDLDHSKRIFHSQPSEQSAQLTEKKSGGIIQLDFRGVLKNRTQRQPFTKTSELPKSNIISERESIKRFQSRNFKDVLNRKKELGETNISRSAELENGSKASVRHRRNINSSTTSKEKVQNKKENVVFNSKIERKVELKHVSDKQLEKLNKDSLFDKKSEKVLNGKSEKDLNVHLEKNNNSEESSVHQIDYRGILRKSRAKDQPTENTPIIYGAEQIDFRGLLSHHEQTSQKPEFKTKMSNQTINAGNSVTMETLVMGTPDPDIKWTANGQEIKESKFFRTTYENNIARLVIAEVFSEDEGEYCCIATNQSGTVKCSCDLSVQEINSQAEETDEDILPTPSPPKIYDISPAKFSILRGGSIEIRTSFSAVPAAEVTWYKNKSQLWSDGRLVIDTSEHFSTLYLNQVQPGDSGCYKVIVKNNLGCDSAKASLTVEDKPDPPVGKPFASDVNESSLTLSWYGPAYDGGCQILSYQVEACDAEEQLWRVVVSNIKDTSVHIQGLVPRTPYFFRVSAKNKHGMSSPGAVTDVVVMASRCSSLRLSIDSDDEIPFEHREVKLTMGRVFEELYELSHEVGKGKFGSVYKCIEKSTRNTWAAKIIKCREVDKVKIHQEIEIMNQLKHPKILMLWEVFEAPRKIILVMEYVGGGELFERIISENADLTEHDCVQFMRQICDGVAYMHNKNIIHLDLKPENILCVKDDSNKIKIIDFGLARFHTKGDSVRVLFGTPEFIAPEVVNYEEIGFETDMWSLGVICYVLLTGISPFMGDSDVETLSNVTRGDFDFEDVSFEQISDDAKDFILRLMVKNKKKRMTASQCLEHSWLARDEANRKKMRISTKNLRRFMARRKWQKTGNAIRALGRMAALQKMSKPQSSSSFGDSSTENSSCSSDSTISQDISMSVSSQMSSSSFSKVNDTEEVDENGSQSRQIALTSQLSPDKRNISVDELVPRDKTRHDSPDLYSRTKQIKDISDSSDLSNNNIDNVHTDVQSVTKGSVNNVKDKEIITKSETNFSNIAQGLSFFIKGMRNCKAFAGDVIRFDVTVSGELQPKITWFFEDDIILESPRHIIQHGDGGEYSLIIKNVNEDDDGEYSCKAENQHGEEICYAELIVYGAI</sequence>
<evidence type="ECO:0000259" key="24">
    <source>
        <dbReference type="PROSITE" id="PS50835"/>
    </source>
</evidence>
<dbReference type="InterPro" id="IPR000719">
    <property type="entry name" value="Prot_kinase_dom"/>
</dbReference>
<evidence type="ECO:0000256" key="22">
    <source>
        <dbReference type="SAM" id="MobiDB-lite"/>
    </source>
</evidence>
<evidence type="ECO:0000256" key="11">
    <source>
        <dbReference type="ARBA" id="ARBA00022723"/>
    </source>
</evidence>
<dbReference type="PANTHER" id="PTHR47633:SF7">
    <property type="entry name" value="TITIN HOMOLOG"/>
    <property type="match status" value="1"/>
</dbReference>
<keyword evidence="10" id="KW-0808">Transferase</keyword>
<dbReference type="FunFam" id="2.60.40.10:FF:000147">
    <property type="entry name" value="Myosin light chain kinase"/>
    <property type="match status" value="1"/>
</dbReference>
<feature type="domain" description="Ig-like" evidence="24">
    <location>
        <begin position="722"/>
        <end position="800"/>
    </location>
</feature>
<keyword evidence="15" id="KW-0106">Calcium</keyword>
<dbReference type="SUPFAM" id="SSF49265">
    <property type="entry name" value="Fibronectin type III"/>
    <property type="match status" value="1"/>
</dbReference>
<feature type="domain" description="Ig-like" evidence="24">
    <location>
        <begin position="1184"/>
        <end position="1272"/>
    </location>
</feature>
<dbReference type="PROSITE" id="PS00107">
    <property type="entry name" value="PROTEIN_KINASE_ATP"/>
    <property type="match status" value="1"/>
</dbReference>
<dbReference type="FunFam" id="2.60.40.10:FF:000425">
    <property type="entry name" value="Myosin light chain kinase"/>
    <property type="match status" value="4"/>
</dbReference>